<evidence type="ECO:0000313" key="2">
    <source>
        <dbReference type="Proteomes" id="UP001221411"/>
    </source>
</evidence>
<reference evidence="1 2" key="1">
    <citation type="submission" date="2022-11" db="EMBL/GenBank/DDBJ databases">
        <title>Minimal conservation of predation-associated metabolite biosynthetic gene clusters underscores biosynthetic potential of Myxococcota including descriptions for ten novel species: Archangium lansinium sp. nov., Myxococcus landrumus sp. nov., Nannocystis bai.</title>
        <authorList>
            <person name="Ahearne A."/>
            <person name="Stevens C."/>
            <person name="Dowd S."/>
        </authorList>
    </citation>
    <scope>NUCLEOTIDE SEQUENCE [LARGE SCALE GENOMIC DNA]</scope>
    <source>
        <strain evidence="1 2">RJM3</strain>
    </source>
</reference>
<proteinExistence type="predicted"/>
<protein>
    <recommendedName>
        <fullName evidence="3">HEAT repeat domain-containing protein</fullName>
    </recommendedName>
</protein>
<evidence type="ECO:0000313" key="1">
    <source>
        <dbReference type="EMBL" id="MDC0744984.1"/>
    </source>
</evidence>
<comment type="caution">
    <text evidence="1">The sequence shown here is derived from an EMBL/GenBank/DDBJ whole genome shotgun (WGS) entry which is preliminary data.</text>
</comment>
<sequence length="358" mass="39108">MRTQASARPVLQPGANLTLRIEMDVSQRGTDVVLPQGRYRFAVTADPVDPKGASSGAETVSRAVFTLDGLSEQDARELGRRVRFAQENNCTQGTELAQRALAWTAPASIALAAMKLPGAPLLRARYWRLVTERPESIDLVRDALSATKHQDWSVAGIAAHTLLQRNGEVTHDVREAALTTLANVLRDARKIDPVIQDAVGLSDWNPSLLAHVQTRIARGSSTELAGWATALACPRVPYGQERALALLVFAMRQRAQGQSRELAQSLRQRANDLETFLRGRRDAIDRDLVVARSGPPLETGEVSRAQGCGRIGIAERPDPICRDVPIDEHDPLLRFLHAPMVFRFEAPPSSQAPSPQGP</sequence>
<gene>
    <name evidence="1" type="ORF">POL67_26870</name>
</gene>
<organism evidence="1 2">
    <name type="scientific">Polyangium mundeleinium</name>
    <dbReference type="NCBI Taxonomy" id="2995306"/>
    <lineage>
        <taxon>Bacteria</taxon>
        <taxon>Pseudomonadati</taxon>
        <taxon>Myxococcota</taxon>
        <taxon>Polyangia</taxon>
        <taxon>Polyangiales</taxon>
        <taxon>Polyangiaceae</taxon>
        <taxon>Polyangium</taxon>
    </lineage>
</organism>
<dbReference type="Proteomes" id="UP001221411">
    <property type="component" value="Unassembled WGS sequence"/>
</dbReference>
<evidence type="ECO:0008006" key="3">
    <source>
        <dbReference type="Google" id="ProtNLM"/>
    </source>
</evidence>
<accession>A0ABT5EU61</accession>
<keyword evidence="2" id="KW-1185">Reference proteome</keyword>
<dbReference type="RefSeq" id="WP_271922062.1">
    <property type="nucleotide sequence ID" value="NZ_JAQNDO010000001.1"/>
</dbReference>
<dbReference type="EMBL" id="JAQNDO010000001">
    <property type="protein sequence ID" value="MDC0744984.1"/>
    <property type="molecule type" value="Genomic_DNA"/>
</dbReference>
<name>A0ABT5EU61_9BACT</name>